<organism evidence="1 2">
    <name type="scientific">Aspergillus puulaauensis</name>
    <dbReference type="NCBI Taxonomy" id="1220207"/>
    <lineage>
        <taxon>Eukaryota</taxon>
        <taxon>Fungi</taxon>
        <taxon>Dikarya</taxon>
        <taxon>Ascomycota</taxon>
        <taxon>Pezizomycotina</taxon>
        <taxon>Eurotiomycetes</taxon>
        <taxon>Eurotiomycetidae</taxon>
        <taxon>Eurotiales</taxon>
        <taxon>Aspergillaceae</taxon>
        <taxon>Aspergillus</taxon>
    </lineage>
</organism>
<proteinExistence type="predicted"/>
<accession>A0A7R8ALL4</accession>
<dbReference type="GeneID" id="64971658"/>
<name>A0A7R8ALL4_9EURO</name>
<dbReference type="Proteomes" id="UP000654913">
    <property type="component" value="Chromosome 2"/>
</dbReference>
<gene>
    <name evidence="1" type="ORF">APUU_22085A</name>
</gene>
<dbReference type="InterPro" id="IPR036770">
    <property type="entry name" value="Ankyrin_rpt-contain_sf"/>
</dbReference>
<protein>
    <recommendedName>
        <fullName evidence="3">Ankyrin repeat-containing domain protein</fullName>
    </recommendedName>
</protein>
<evidence type="ECO:0008006" key="3">
    <source>
        <dbReference type="Google" id="ProtNLM"/>
    </source>
</evidence>
<sequence>MAGARILMPLLGSKPDIHTLHIVDSILNHLGYESLLNFIDAFPAHLRNVYAWGLGPTGLWMDGMFQCTHHQEVIDWHTKRQGVDSLTLPLDSALRQMNLADSEFPITYWVHTDRLDLLRRLHTDGCWEPLGWTLHGYSYFKMAFDHKAPNVLAYIAEQVENNATFCTSTATIPDITGIPQIMRVTHLDVALEAGFVDKFWSWWTSIQPQPNATVLLNRTSRRLLCETASYQQAQDLFSKHNIDISSSVRPIGNVLPMGYTFPDGRGTPWHLAVRNPNVDFIDFLLRHIPAQVDLLQGEKRSPLVEALEEGKHSHFERLLSRTADPGVATARILSAIPHWNDKWFISLKPWIRYNLVSPGGGSALHAIVEGLNAELERIGQSEEEGLTSRKKGNLKRQRINRAERLIAYVRQGNVHGRPDLGLKDSQGRTAHELAEVYELHWIYSALNPRPRRLR</sequence>
<dbReference type="EMBL" id="AP024444">
    <property type="protein sequence ID" value="BCS21653.1"/>
    <property type="molecule type" value="Genomic_DNA"/>
</dbReference>
<dbReference type="AlphaFoldDB" id="A0A7R8ALL4"/>
<dbReference type="KEGG" id="apuu:APUU_22085A"/>
<dbReference type="OrthoDB" id="4466217at2759"/>
<evidence type="ECO:0000313" key="1">
    <source>
        <dbReference type="EMBL" id="BCS21653.1"/>
    </source>
</evidence>
<evidence type="ECO:0000313" key="2">
    <source>
        <dbReference type="Proteomes" id="UP000654913"/>
    </source>
</evidence>
<dbReference type="SUPFAM" id="SSF48403">
    <property type="entry name" value="Ankyrin repeat"/>
    <property type="match status" value="1"/>
</dbReference>
<keyword evidence="2" id="KW-1185">Reference proteome</keyword>
<dbReference type="RefSeq" id="XP_041553847.1">
    <property type="nucleotide sequence ID" value="XM_041700909.1"/>
</dbReference>
<reference evidence="1" key="1">
    <citation type="submission" date="2021-01" db="EMBL/GenBank/DDBJ databases">
        <authorList>
            <consortium name="Aspergillus puulaauensis MK2 genome sequencing consortium"/>
            <person name="Kazuki M."/>
            <person name="Futagami T."/>
        </authorList>
    </citation>
    <scope>NUCLEOTIDE SEQUENCE</scope>
    <source>
        <strain evidence="1">MK2</strain>
    </source>
</reference>
<dbReference type="Gene3D" id="1.25.40.20">
    <property type="entry name" value="Ankyrin repeat-containing domain"/>
    <property type="match status" value="1"/>
</dbReference>
<reference evidence="1" key="2">
    <citation type="submission" date="2021-02" db="EMBL/GenBank/DDBJ databases">
        <title>Aspergillus puulaauensis MK2 genome sequence.</title>
        <authorList>
            <person name="Futagami T."/>
            <person name="Mori K."/>
            <person name="Kadooka C."/>
            <person name="Tanaka T."/>
        </authorList>
    </citation>
    <scope>NUCLEOTIDE SEQUENCE</scope>
    <source>
        <strain evidence="1">MK2</strain>
    </source>
</reference>